<evidence type="ECO:0000256" key="6">
    <source>
        <dbReference type="ARBA" id="ARBA00022598"/>
    </source>
</evidence>
<keyword evidence="8 13" id="KW-0067">ATP-binding</keyword>
<dbReference type="NCBIfam" id="TIGR00399">
    <property type="entry name" value="metG_C_term"/>
    <property type="match status" value="1"/>
</dbReference>
<dbReference type="FunFam" id="2.40.50.140:FF:000042">
    <property type="entry name" value="Methionine--tRNA ligase"/>
    <property type="match status" value="1"/>
</dbReference>
<dbReference type="SUPFAM" id="SSF50249">
    <property type="entry name" value="Nucleic acid-binding proteins"/>
    <property type="match status" value="1"/>
</dbReference>
<dbReference type="AlphaFoldDB" id="E7GAT5"/>
<dbReference type="InterPro" id="IPR004495">
    <property type="entry name" value="Met-tRNA-synth_bsu_C"/>
</dbReference>
<protein>
    <recommendedName>
        <fullName evidence="13">Methionine--tRNA ligase</fullName>
        <ecNumber evidence="13">6.1.1.10</ecNumber>
    </recommendedName>
    <alternativeName>
        <fullName evidence="13">Methionyl-tRNA synthetase</fullName>
        <shortName evidence="13">MetRS</shortName>
    </alternativeName>
</protein>
<comment type="similarity">
    <text evidence="13">Belongs to the class-I aminoacyl-tRNA synthetase family. MetG type 2A subfamily.</text>
</comment>
<dbReference type="OrthoDB" id="9810191at2"/>
<keyword evidence="11 13" id="KW-0030">Aminoacyl-tRNA synthetase</keyword>
<gene>
    <name evidence="13" type="primary">metG</name>
    <name evidence="15" type="ORF">HMPREF9488_01875</name>
</gene>
<evidence type="ECO:0000256" key="2">
    <source>
        <dbReference type="ARBA" id="ARBA00004496"/>
    </source>
</evidence>
<feature type="binding site" evidence="13">
    <location>
        <position position="129"/>
    </location>
    <ligand>
        <name>Zn(2+)</name>
        <dbReference type="ChEBI" id="CHEBI:29105"/>
    </ligand>
</feature>
<dbReference type="NCBIfam" id="TIGR00398">
    <property type="entry name" value="metG"/>
    <property type="match status" value="1"/>
</dbReference>
<evidence type="ECO:0000256" key="12">
    <source>
        <dbReference type="ARBA" id="ARBA00047364"/>
    </source>
</evidence>
<dbReference type="EMBL" id="ADKX01000033">
    <property type="protein sequence ID" value="EFW04751.1"/>
    <property type="molecule type" value="Genomic_DNA"/>
</dbReference>
<evidence type="ECO:0000256" key="10">
    <source>
        <dbReference type="ARBA" id="ARBA00022917"/>
    </source>
</evidence>
<keyword evidence="9 13" id="KW-0694">RNA-binding</keyword>
<dbReference type="SUPFAM" id="SSF52374">
    <property type="entry name" value="Nucleotidylyl transferase"/>
    <property type="match status" value="1"/>
</dbReference>
<dbReference type="Gene3D" id="1.10.730.10">
    <property type="entry name" value="Isoleucyl-tRNA Synthetase, Domain 1"/>
    <property type="match status" value="1"/>
</dbReference>
<dbReference type="Pfam" id="PF19303">
    <property type="entry name" value="Anticodon_3"/>
    <property type="match status" value="1"/>
</dbReference>
<dbReference type="FunFam" id="2.170.220.10:FF:000002">
    <property type="entry name" value="Methionine--tRNA ligase"/>
    <property type="match status" value="1"/>
</dbReference>
<dbReference type="PROSITE" id="PS50886">
    <property type="entry name" value="TRBD"/>
    <property type="match status" value="1"/>
</dbReference>
<comment type="subunit">
    <text evidence="3 13">Homodimer.</text>
</comment>
<keyword evidence="5 13" id="KW-0820">tRNA-binding</keyword>
<dbReference type="GO" id="GO:0005737">
    <property type="term" value="C:cytoplasm"/>
    <property type="evidence" value="ECO:0007669"/>
    <property type="project" value="UniProtKB-SubCell"/>
</dbReference>
<comment type="subcellular location">
    <subcellularLocation>
        <location evidence="2 13">Cytoplasm</location>
    </subcellularLocation>
</comment>
<dbReference type="PRINTS" id="PR01041">
    <property type="entry name" value="TRNASYNTHMET"/>
</dbReference>
<dbReference type="GO" id="GO:0006431">
    <property type="term" value="P:methionyl-tRNA aminoacylation"/>
    <property type="evidence" value="ECO:0007669"/>
    <property type="project" value="UniProtKB-UniRule"/>
</dbReference>
<keyword evidence="6 13" id="KW-0436">Ligase</keyword>
<dbReference type="InterPro" id="IPR033911">
    <property type="entry name" value="MetRS_core"/>
</dbReference>
<dbReference type="Gene3D" id="2.170.220.10">
    <property type="match status" value="1"/>
</dbReference>
<dbReference type="InterPro" id="IPR012340">
    <property type="entry name" value="NA-bd_OB-fold"/>
</dbReference>
<dbReference type="HAMAP" id="MF_01228">
    <property type="entry name" value="Met_tRNA_synth_type2"/>
    <property type="match status" value="1"/>
</dbReference>
<dbReference type="CDD" id="cd07957">
    <property type="entry name" value="Anticodon_Ia_Met"/>
    <property type="match status" value="1"/>
</dbReference>
<dbReference type="GO" id="GO:0046872">
    <property type="term" value="F:metal ion binding"/>
    <property type="evidence" value="ECO:0007669"/>
    <property type="project" value="UniProtKB-KW"/>
</dbReference>
<dbReference type="InterPro" id="IPR002547">
    <property type="entry name" value="tRNA-bd_dom"/>
</dbReference>
<dbReference type="CDD" id="cd00814">
    <property type="entry name" value="MetRS_core"/>
    <property type="match status" value="1"/>
</dbReference>
<dbReference type="InterPro" id="IPR014729">
    <property type="entry name" value="Rossmann-like_a/b/a_fold"/>
</dbReference>
<dbReference type="eggNOG" id="COG0143">
    <property type="taxonomic scope" value="Bacteria"/>
</dbReference>
<dbReference type="GO" id="GO:0000049">
    <property type="term" value="F:tRNA binding"/>
    <property type="evidence" value="ECO:0007669"/>
    <property type="project" value="UniProtKB-UniRule"/>
</dbReference>
<comment type="cofactor">
    <cofactor evidence="13">
        <name>Zn(2+)</name>
        <dbReference type="ChEBI" id="CHEBI:29105"/>
    </cofactor>
    <text evidence="13">Binds 1 zinc ion per subunit.</text>
</comment>
<dbReference type="FunFam" id="1.10.730.10:FF:000026">
    <property type="entry name" value="Methionine--tRNA ligase"/>
    <property type="match status" value="1"/>
</dbReference>
<dbReference type="InterPro" id="IPR014758">
    <property type="entry name" value="Met-tRNA_synth"/>
</dbReference>
<evidence type="ECO:0000256" key="3">
    <source>
        <dbReference type="ARBA" id="ARBA00011738"/>
    </source>
</evidence>
<dbReference type="SUPFAM" id="SSF47323">
    <property type="entry name" value="Anticodon-binding domain of a subclass of class I aminoacyl-tRNA synthetases"/>
    <property type="match status" value="1"/>
</dbReference>
<feature type="domain" description="TRNA-binding" evidence="14">
    <location>
        <begin position="541"/>
        <end position="640"/>
    </location>
</feature>
<dbReference type="GeneID" id="78229822"/>
<evidence type="ECO:0000256" key="8">
    <source>
        <dbReference type="ARBA" id="ARBA00022840"/>
    </source>
</evidence>
<comment type="caution">
    <text evidence="15">The sequence shown here is derived from an EMBL/GenBank/DDBJ whole genome shotgun (WGS) entry which is preliminary data.</text>
</comment>
<comment type="caution">
    <text evidence="13">Lacks conserved residue(s) required for the propagation of feature annotation.</text>
</comment>
<dbReference type="GO" id="GO:0005524">
    <property type="term" value="F:ATP binding"/>
    <property type="evidence" value="ECO:0007669"/>
    <property type="project" value="UniProtKB-UniRule"/>
</dbReference>
<feature type="binding site" evidence="13">
    <location>
        <position position="146"/>
    </location>
    <ligand>
        <name>Zn(2+)</name>
        <dbReference type="ChEBI" id="CHEBI:29105"/>
    </ligand>
</feature>
<evidence type="ECO:0000256" key="1">
    <source>
        <dbReference type="ARBA" id="ARBA00003314"/>
    </source>
</evidence>
<dbReference type="GO" id="GO:0004825">
    <property type="term" value="F:methionine-tRNA ligase activity"/>
    <property type="evidence" value="ECO:0007669"/>
    <property type="project" value="UniProtKB-UniRule"/>
</dbReference>
<dbReference type="Pfam" id="PF09334">
    <property type="entry name" value="tRNA-synt_1g"/>
    <property type="match status" value="2"/>
</dbReference>
<dbReference type="InterPro" id="IPR015413">
    <property type="entry name" value="Methionyl/Leucyl_tRNA_Synth"/>
</dbReference>
<evidence type="ECO:0000256" key="7">
    <source>
        <dbReference type="ARBA" id="ARBA00022741"/>
    </source>
</evidence>
<sequence length="640" mass="73146">MKNPKDYYLTTAITYTSGKPHIGNTYEIILADAIARSKRQEGYNVYFQTGTDEHGQKIELKAQEAGIPPKQFVDEKAAVVKNIWDLMDSSYDKFMRTTDEYHIKQVQKIFKKLYDQGDIYLGHYEGKYCTACESFFTESQLVDGKCPDCGGPVHDAKEEAYFFKLSKYADRLIQHIENHPEFIQPVSRKNEMMNNFLKPGLQDLCVSRTTFTWSIPVDFDPKHVVYVWIDALTNYITGLGYDVDGNHGELYKRYWPADLHLIGKDIVRFHTIYWPIMLMALDIPLPKQVFGHPWLLQGESKMSKSKGNVIYADDLVQIFGVDAVRYYVLHEIPYDNDGSITWDLLVERINSDLANILGNLVNRTIAMTNKYFDGVVTNPEVYEEVDDELKQIALAMPKKVQDLMDEFKASKALDEIFVLLRRTNKYIDDTMPWALAKETDKQERLATVLYNLIEAIRFAAIALEPFMPSTSTKILDQIHTDLRDFKDLSTFGLYPVGNKVTDKPQQLFARLDPKEVEKKVEALQPKKQEQKEDENQITIDDFAKIELTVGTVEKCEKHPDADKLLISQINIGKEVRQIVSGIADFYSPEDMIGKKVIVVSNLKPAVLRGVESQGMILAGSKKKLLELVSVESLPNGTKIK</sequence>
<keyword evidence="10 13" id="KW-0648">Protein biosynthesis</keyword>
<dbReference type="NCBIfam" id="NF008900">
    <property type="entry name" value="PRK12267.1"/>
    <property type="match status" value="1"/>
</dbReference>
<reference evidence="15 16" key="1">
    <citation type="submission" date="2010-12" db="EMBL/GenBank/DDBJ databases">
        <title>The Genome Sequence of Coprobacillus sp. strain 29_1.</title>
        <authorList>
            <consortium name="The Broad Institute Genome Sequencing Platform"/>
            <person name="Earl A."/>
            <person name="Ward D."/>
            <person name="Feldgarden M."/>
            <person name="Gevers D."/>
            <person name="Daigneault M."/>
            <person name="Sibley C.D."/>
            <person name="White A."/>
            <person name="Strauss J."/>
            <person name="Allen-Vercoe E."/>
            <person name="Young S.K."/>
            <person name="Zeng Q."/>
            <person name="Gargeya S."/>
            <person name="Fitzgerald M."/>
            <person name="Haas B."/>
            <person name="Abouelleil A."/>
            <person name="Alvarado L."/>
            <person name="Arachchi H.M."/>
            <person name="Berlin A."/>
            <person name="Brown A."/>
            <person name="Chapman S.B."/>
            <person name="Chen Z."/>
            <person name="Dunbar C."/>
            <person name="Freedman E."/>
            <person name="Gearin G."/>
            <person name="Gellesch M."/>
            <person name="Goldberg J."/>
            <person name="Griggs A."/>
            <person name="Gujja S."/>
            <person name="Heilman E."/>
            <person name="Heiman D."/>
            <person name="Howarth C."/>
            <person name="Larson L."/>
            <person name="Lui A."/>
            <person name="MacDonald P.J.P."/>
            <person name="Mehta T."/>
            <person name="Montmayeur A."/>
            <person name="Murphy C."/>
            <person name="Neiman D."/>
            <person name="Pearson M."/>
            <person name="Priest M."/>
            <person name="Roberts A."/>
            <person name="Saif S."/>
            <person name="Shea T."/>
            <person name="Shenoy N."/>
            <person name="Sisk P."/>
            <person name="Stolte C."/>
            <person name="Sykes S."/>
            <person name="White J."/>
            <person name="Yandava C."/>
            <person name="Nusbaum C."/>
            <person name="Birren B."/>
        </authorList>
    </citation>
    <scope>NUCLEOTIDE SEQUENCE [LARGE SCALE GENOMIC DNA]</scope>
    <source>
        <strain evidence="15 16">29_1</strain>
    </source>
</reference>
<dbReference type="Pfam" id="PF01588">
    <property type="entry name" value="tRNA_bind"/>
    <property type="match status" value="1"/>
</dbReference>
<dbReference type="Proteomes" id="UP000003157">
    <property type="component" value="Unassembled WGS sequence"/>
</dbReference>
<keyword evidence="4 13" id="KW-0963">Cytoplasm</keyword>
<dbReference type="InterPro" id="IPR041872">
    <property type="entry name" value="Anticodon_Met"/>
</dbReference>
<evidence type="ECO:0000313" key="16">
    <source>
        <dbReference type="Proteomes" id="UP000003157"/>
    </source>
</evidence>
<evidence type="ECO:0000313" key="15">
    <source>
        <dbReference type="EMBL" id="EFW04751.1"/>
    </source>
</evidence>
<dbReference type="Gene3D" id="3.40.50.620">
    <property type="entry name" value="HUPs"/>
    <property type="match status" value="1"/>
</dbReference>
<dbReference type="Gene3D" id="2.40.50.140">
    <property type="entry name" value="Nucleic acid-binding proteins"/>
    <property type="match status" value="1"/>
</dbReference>
<evidence type="ECO:0000256" key="9">
    <source>
        <dbReference type="ARBA" id="ARBA00022884"/>
    </source>
</evidence>
<dbReference type="InterPro" id="IPR023457">
    <property type="entry name" value="Met-tRNA_synth_2"/>
</dbReference>
<accession>E7GAT5</accession>
<evidence type="ECO:0000256" key="13">
    <source>
        <dbReference type="HAMAP-Rule" id="MF_01228"/>
    </source>
</evidence>
<dbReference type="InterPro" id="IPR009080">
    <property type="entry name" value="tRNAsynth_Ia_anticodon-bd"/>
</dbReference>
<keyword evidence="13" id="KW-0479">Metal-binding</keyword>
<evidence type="ECO:0000256" key="11">
    <source>
        <dbReference type="ARBA" id="ARBA00023146"/>
    </source>
</evidence>
<dbReference type="HOGENOM" id="CLU_009710_9_4_9"/>
<proteinExistence type="inferred from homology"/>
<keyword evidence="7 13" id="KW-0547">Nucleotide-binding</keyword>
<feature type="binding site" evidence="13">
    <location>
        <position position="132"/>
    </location>
    <ligand>
        <name>Zn(2+)</name>
        <dbReference type="ChEBI" id="CHEBI:29105"/>
    </ligand>
</feature>
<evidence type="ECO:0000256" key="5">
    <source>
        <dbReference type="ARBA" id="ARBA00022555"/>
    </source>
</evidence>
<keyword evidence="16" id="KW-1185">Reference proteome</keyword>
<evidence type="ECO:0000259" key="14">
    <source>
        <dbReference type="PROSITE" id="PS50886"/>
    </source>
</evidence>
<comment type="catalytic activity">
    <reaction evidence="12 13">
        <text>tRNA(Met) + L-methionine + ATP = L-methionyl-tRNA(Met) + AMP + diphosphate</text>
        <dbReference type="Rhea" id="RHEA:13481"/>
        <dbReference type="Rhea" id="RHEA-COMP:9667"/>
        <dbReference type="Rhea" id="RHEA-COMP:9698"/>
        <dbReference type="ChEBI" id="CHEBI:30616"/>
        <dbReference type="ChEBI" id="CHEBI:33019"/>
        <dbReference type="ChEBI" id="CHEBI:57844"/>
        <dbReference type="ChEBI" id="CHEBI:78442"/>
        <dbReference type="ChEBI" id="CHEBI:78530"/>
        <dbReference type="ChEBI" id="CHEBI:456215"/>
        <dbReference type="EC" id="6.1.1.10"/>
    </reaction>
</comment>
<dbReference type="RefSeq" id="WP_008788977.1">
    <property type="nucleotide sequence ID" value="NZ_AKCB01000001.1"/>
</dbReference>
<feature type="short sequence motif" description="'KMSKS' region" evidence="13">
    <location>
        <begin position="301"/>
        <end position="305"/>
    </location>
</feature>
<dbReference type="CDD" id="cd02800">
    <property type="entry name" value="tRNA_bind_EcMetRS_like"/>
    <property type="match status" value="1"/>
</dbReference>
<dbReference type="EC" id="6.1.1.10" evidence="13"/>
<dbReference type="STRING" id="100884.GCA_000269565_01972"/>
<keyword evidence="13" id="KW-0862">Zinc</keyword>
<dbReference type="PANTHER" id="PTHR43326:SF1">
    <property type="entry name" value="METHIONINE--TRNA LIGASE, MITOCHONDRIAL"/>
    <property type="match status" value="1"/>
</dbReference>
<evidence type="ECO:0000256" key="4">
    <source>
        <dbReference type="ARBA" id="ARBA00022490"/>
    </source>
</evidence>
<dbReference type="PANTHER" id="PTHR43326">
    <property type="entry name" value="METHIONYL-TRNA SYNTHETASE"/>
    <property type="match status" value="1"/>
</dbReference>
<comment type="function">
    <text evidence="1 13">Is required not only for elongation of protein synthesis but also for the initiation of all mRNA translation through initiator tRNA(fMet) aminoacylation.</text>
</comment>
<feature type="binding site" evidence="13">
    <location>
        <position position="149"/>
    </location>
    <ligand>
        <name>Zn(2+)</name>
        <dbReference type="ChEBI" id="CHEBI:29105"/>
    </ligand>
</feature>
<name>E7GAT5_9FIRM</name>
<organism evidence="15 16">
    <name type="scientific">Coprobacillus cateniformis</name>
    <dbReference type="NCBI Taxonomy" id="100884"/>
    <lineage>
        <taxon>Bacteria</taxon>
        <taxon>Bacillati</taxon>
        <taxon>Bacillota</taxon>
        <taxon>Erysipelotrichia</taxon>
        <taxon>Erysipelotrichales</taxon>
        <taxon>Coprobacillaceae</taxon>
        <taxon>Coprobacillus</taxon>
    </lineage>
</organism>